<dbReference type="SMART" id="SM00389">
    <property type="entry name" value="HOX"/>
    <property type="match status" value="1"/>
</dbReference>
<dbReference type="GO" id="GO:0000981">
    <property type="term" value="F:DNA-binding transcription factor activity, RNA polymerase II-specific"/>
    <property type="evidence" value="ECO:0007669"/>
    <property type="project" value="TreeGrafter"/>
</dbReference>
<dbReference type="AlphaFoldDB" id="A0A4U8V284"/>
<evidence type="ECO:0000256" key="3">
    <source>
        <dbReference type="ARBA" id="ARBA00023155"/>
    </source>
</evidence>
<evidence type="ECO:0000256" key="1">
    <source>
        <dbReference type="ARBA" id="ARBA00004123"/>
    </source>
</evidence>
<name>A0A4U8V284_STECR</name>
<keyword evidence="4 5" id="KW-0539">Nucleus</keyword>
<dbReference type="InterPro" id="IPR050460">
    <property type="entry name" value="Distal-less_Homeobox_TF"/>
</dbReference>
<reference evidence="8 9" key="2">
    <citation type="journal article" date="2019" name="G3 (Bethesda)">
        <title>Hybrid Assembly of the Genome of the Entomopathogenic Nematode Steinernema carpocapsae Identifies the X-Chromosome.</title>
        <authorList>
            <person name="Serra L."/>
            <person name="Macchietto M."/>
            <person name="Macias-Munoz A."/>
            <person name="McGill C.J."/>
            <person name="Rodriguez I.M."/>
            <person name="Rodriguez B."/>
            <person name="Murad R."/>
            <person name="Mortazavi A."/>
        </authorList>
    </citation>
    <scope>NUCLEOTIDE SEQUENCE [LARGE SCALE GENOMIC DNA]</scope>
    <source>
        <strain evidence="8 9">ALL</strain>
    </source>
</reference>
<sequence>MSSLTSTPESKNDAVNASQLQAVIEAIKKNPLLQALIQASLSATVEPPKRAMFSEKQKTLLESLFEKTTYPNHQQMGEVARKANLSYKQVKRWVQNQRYRMKRQRNVLSPSSSI</sequence>
<dbReference type="Pfam" id="PF00046">
    <property type="entry name" value="Homeodomain"/>
    <property type="match status" value="1"/>
</dbReference>
<dbReference type="OrthoDB" id="6159439at2759"/>
<evidence type="ECO:0000313" key="8">
    <source>
        <dbReference type="EMBL" id="TMS39524.1"/>
    </source>
</evidence>
<dbReference type="SUPFAM" id="SSF46689">
    <property type="entry name" value="Homeodomain-like"/>
    <property type="match status" value="1"/>
</dbReference>
<dbReference type="PANTHER" id="PTHR24327:SF41">
    <property type="entry name" value="BRAIN-SPECIFIC HOMEOBOX PROTEIN"/>
    <property type="match status" value="1"/>
</dbReference>
<evidence type="ECO:0000256" key="5">
    <source>
        <dbReference type="PROSITE-ProRule" id="PRU00108"/>
    </source>
</evidence>
<keyword evidence="3 5" id="KW-0371">Homeobox</keyword>
<evidence type="ECO:0000256" key="2">
    <source>
        <dbReference type="ARBA" id="ARBA00023125"/>
    </source>
</evidence>
<evidence type="ECO:0000259" key="7">
    <source>
        <dbReference type="PROSITE" id="PS50071"/>
    </source>
</evidence>
<keyword evidence="2 5" id="KW-0238">DNA-binding</keyword>
<comment type="subcellular location">
    <subcellularLocation>
        <location evidence="1 5 6">Nucleus</location>
    </subcellularLocation>
</comment>
<dbReference type="Proteomes" id="UP000298663">
    <property type="component" value="Unassembled WGS sequence"/>
</dbReference>
<dbReference type="PANTHER" id="PTHR24327">
    <property type="entry name" value="HOMEOBOX PROTEIN"/>
    <property type="match status" value="1"/>
</dbReference>
<dbReference type="GO" id="GO:0005634">
    <property type="term" value="C:nucleus"/>
    <property type="evidence" value="ECO:0007669"/>
    <property type="project" value="UniProtKB-SubCell"/>
</dbReference>
<keyword evidence="9" id="KW-1185">Reference proteome</keyword>
<dbReference type="PROSITE" id="PS50071">
    <property type="entry name" value="HOMEOBOX_2"/>
    <property type="match status" value="1"/>
</dbReference>
<evidence type="ECO:0000256" key="4">
    <source>
        <dbReference type="ARBA" id="ARBA00023242"/>
    </source>
</evidence>
<dbReference type="CDD" id="cd00086">
    <property type="entry name" value="homeodomain"/>
    <property type="match status" value="1"/>
</dbReference>
<dbReference type="EMBL" id="AZBU02000001">
    <property type="protein sequence ID" value="TMS39524.1"/>
    <property type="molecule type" value="Genomic_DNA"/>
</dbReference>
<dbReference type="InterPro" id="IPR001356">
    <property type="entry name" value="HD"/>
</dbReference>
<dbReference type="InterPro" id="IPR009057">
    <property type="entry name" value="Homeodomain-like_sf"/>
</dbReference>
<accession>A0A4U8V284</accession>
<comment type="caution">
    <text evidence="8">The sequence shown here is derived from an EMBL/GenBank/DDBJ whole genome shotgun (WGS) entry which is preliminary data.</text>
</comment>
<evidence type="ECO:0000313" key="9">
    <source>
        <dbReference type="Proteomes" id="UP000298663"/>
    </source>
</evidence>
<feature type="DNA-binding region" description="Homeobox" evidence="5">
    <location>
        <begin position="46"/>
        <end position="105"/>
    </location>
</feature>
<evidence type="ECO:0000256" key="6">
    <source>
        <dbReference type="RuleBase" id="RU000682"/>
    </source>
</evidence>
<reference evidence="8 9" key="1">
    <citation type="journal article" date="2015" name="Genome Biol.">
        <title>Comparative genomics of Steinernema reveals deeply conserved gene regulatory networks.</title>
        <authorList>
            <person name="Dillman A.R."/>
            <person name="Macchietto M."/>
            <person name="Porter C.F."/>
            <person name="Rogers A."/>
            <person name="Williams B."/>
            <person name="Antoshechkin I."/>
            <person name="Lee M.M."/>
            <person name="Goodwin Z."/>
            <person name="Lu X."/>
            <person name="Lewis E.E."/>
            <person name="Goodrich-Blair H."/>
            <person name="Stock S.P."/>
            <person name="Adams B.J."/>
            <person name="Sternberg P.W."/>
            <person name="Mortazavi A."/>
        </authorList>
    </citation>
    <scope>NUCLEOTIDE SEQUENCE [LARGE SCALE GENOMIC DNA]</scope>
    <source>
        <strain evidence="8 9">ALL</strain>
    </source>
</reference>
<organism evidence="8 9">
    <name type="scientific">Steinernema carpocapsae</name>
    <name type="common">Entomopathogenic nematode</name>
    <dbReference type="NCBI Taxonomy" id="34508"/>
    <lineage>
        <taxon>Eukaryota</taxon>
        <taxon>Metazoa</taxon>
        <taxon>Ecdysozoa</taxon>
        <taxon>Nematoda</taxon>
        <taxon>Chromadorea</taxon>
        <taxon>Rhabditida</taxon>
        <taxon>Tylenchina</taxon>
        <taxon>Panagrolaimomorpha</taxon>
        <taxon>Strongyloidoidea</taxon>
        <taxon>Steinernematidae</taxon>
        <taxon>Steinernema</taxon>
    </lineage>
</organism>
<feature type="domain" description="Homeobox" evidence="7">
    <location>
        <begin position="44"/>
        <end position="104"/>
    </location>
</feature>
<protein>
    <recommendedName>
        <fullName evidence="7">Homeobox domain-containing protein</fullName>
    </recommendedName>
</protein>
<proteinExistence type="predicted"/>
<dbReference type="GO" id="GO:0000978">
    <property type="term" value="F:RNA polymerase II cis-regulatory region sequence-specific DNA binding"/>
    <property type="evidence" value="ECO:0007669"/>
    <property type="project" value="TreeGrafter"/>
</dbReference>
<dbReference type="Gene3D" id="1.10.10.60">
    <property type="entry name" value="Homeodomain-like"/>
    <property type="match status" value="1"/>
</dbReference>
<gene>
    <name evidence="8" type="ORF">L596_006034</name>
</gene>